<dbReference type="InterPro" id="IPR049718">
    <property type="entry name" value="AKO59007-like"/>
</dbReference>
<gene>
    <name evidence="1" type="ORF">H9797_00610</name>
</gene>
<sequence>MITTQTADSVLKSYYLGVVSDQLDKTVNPLLAEIKKTASDVWGRDVRKAVRFGVSGGVGAGTEDGDLPKALSSGYAQFVAPLKNLYGTIEVSDKAIRASENNEGAFVNLLNDEMGSLVRSSAFNFSRMLFGDGSGKLASITAIPSTGDTEYTVDSAINLAEGMVVDIYSADTRDTAGAVIASVDRATNKIAFEGTVSNVAANDVIYMQNSKDLEITGLKAIFEAEELYGITRTGKSWLTPYTKSSFGAMSEDALQEAIDGVEEYGGGKVNFIVCSRGVRRKLITALSSYRKTDTLSLAGGYTALSFNGIPVVADRFCPKGTMYLLNTDDFGLHQLCDWQWLEGEDGKILKQIPGKPVYTATLVKYAELMCYRPVGQGMLTGITE</sequence>
<reference evidence="1" key="1">
    <citation type="journal article" date="2021" name="PeerJ">
        <title>Extensive microbial diversity within the chicken gut microbiome revealed by metagenomics and culture.</title>
        <authorList>
            <person name="Gilroy R."/>
            <person name="Ravi A."/>
            <person name="Getino M."/>
            <person name="Pursley I."/>
            <person name="Horton D.L."/>
            <person name="Alikhan N.F."/>
            <person name="Baker D."/>
            <person name="Gharbi K."/>
            <person name="Hall N."/>
            <person name="Watson M."/>
            <person name="Adriaenssens E.M."/>
            <person name="Foster-Nyarko E."/>
            <person name="Jarju S."/>
            <person name="Secka A."/>
            <person name="Antonio M."/>
            <person name="Oren A."/>
            <person name="Chaudhuri R.R."/>
            <person name="La Ragione R."/>
            <person name="Hildebrand F."/>
            <person name="Pallen M.J."/>
        </authorList>
    </citation>
    <scope>NUCLEOTIDE SEQUENCE</scope>
    <source>
        <strain evidence="1">CHK156-179</strain>
    </source>
</reference>
<dbReference type="NCBIfam" id="NF033394">
    <property type="entry name" value="capsid_maj_Podo"/>
    <property type="match status" value="1"/>
</dbReference>
<proteinExistence type="predicted"/>
<evidence type="ECO:0000313" key="1">
    <source>
        <dbReference type="EMBL" id="HJA01868.1"/>
    </source>
</evidence>
<comment type="caution">
    <text evidence="1">The sequence shown here is derived from an EMBL/GenBank/DDBJ whole genome shotgun (WGS) entry which is preliminary data.</text>
</comment>
<name>A0A9D2GZS2_9FIRM</name>
<dbReference type="AlphaFoldDB" id="A0A9D2GZS2"/>
<dbReference type="Proteomes" id="UP000824221">
    <property type="component" value="Unassembled WGS sequence"/>
</dbReference>
<dbReference type="EMBL" id="DXAJ01000014">
    <property type="protein sequence ID" value="HJA01868.1"/>
    <property type="molecule type" value="Genomic_DNA"/>
</dbReference>
<protein>
    <submittedName>
        <fullName evidence="1">Phage major capsid protein</fullName>
    </submittedName>
</protein>
<accession>A0A9D2GZS2</accession>
<organism evidence="1 2">
    <name type="scientific">Candidatus Gallimonas gallistercoris</name>
    <dbReference type="NCBI Taxonomy" id="2838602"/>
    <lineage>
        <taxon>Bacteria</taxon>
        <taxon>Bacillati</taxon>
        <taxon>Bacillota</taxon>
        <taxon>Clostridia</taxon>
        <taxon>Candidatus Gallimonas</taxon>
    </lineage>
</organism>
<evidence type="ECO:0000313" key="2">
    <source>
        <dbReference type="Proteomes" id="UP000824221"/>
    </source>
</evidence>
<reference evidence="1" key="2">
    <citation type="submission" date="2021-04" db="EMBL/GenBank/DDBJ databases">
        <authorList>
            <person name="Gilroy R."/>
        </authorList>
    </citation>
    <scope>NUCLEOTIDE SEQUENCE</scope>
    <source>
        <strain evidence="1">CHK156-179</strain>
    </source>
</reference>